<proteinExistence type="predicted"/>
<evidence type="ECO:0000313" key="1">
    <source>
        <dbReference type="EMBL" id="GBN81845.1"/>
    </source>
</evidence>
<reference evidence="1 2" key="1">
    <citation type="journal article" date="2019" name="Sci. Rep.">
        <title>Orb-weaving spider Araneus ventricosus genome elucidates the spidroin gene catalogue.</title>
        <authorList>
            <person name="Kono N."/>
            <person name="Nakamura H."/>
            <person name="Ohtoshi R."/>
            <person name="Moran D.A.P."/>
            <person name="Shinohara A."/>
            <person name="Yoshida Y."/>
            <person name="Fujiwara M."/>
            <person name="Mori M."/>
            <person name="Tomita M."/>
            <person name="Arakawa K."/>
        </authorList>
    </citation>
    <scope>NUCLEOTIDE SEQUENCE [LARGE SCALE GENOMIC DNA]</scope>
</reference>
<name>A0A4Y2S3K8_ARAVE</name>
<accession>A0A4Y2S3K8</accession>
<protein>
    <submittedName>
        <fullName evidence="1">Uncharacterized protein</fullName>
    </submittedName>
</protein>
<keyword evidence="2" id="KW-1185">Reference proteome</keyword>
<evidence type="ECO:0000313" key="2">
    <source>
        <dbReference type="Proteomes" id="UP000499080"/>
    </source>
</evidence>
<gene>
    <name evidence="1" type="ORF">AVEN_56844_1</name>
</gene>
<comment type="caution">
    <text evidence="1">The sequence shown here is derived from an EMBL/GenBank/DDBJ whole genome shotgun (WGS) entry which is preliminary data.</text>
</comment>
<dbReference type="AlphaFoldDB" id="A0A4Y2S3K8"/>
<sequence>MPFVHKSPREHCFGGRLPNPVQKCELLTRFRPRLFSKNSSLFTRILQTAGHSVRNEMGRAHPQLADHGKGKRPMIWIRSDEYRITELFRIASATKFFSLLG</sequence>
<dbReference type="Proteomes" id="UP000499080">
    <property type="component" value="Unassembled WGS sequence"/>
</dbReference>
<organism evidence="1 2">
    <name type="scientific">Araneus ventricosus</name>
    <name type="common">Orbweaver spider</name>
    <name type="synonym">Epeira ventricosa</name>
    <dbReference type="NCBI Taxonomy" id="182803"/>
    <lineage>
        <taxon>Eukaryota</taxon>
        <taxon>Metazoa</taxon>
        <taxon>Ecdysozoa</taxon>
        <taxon>Arthropoda</taxon>
        <taxon>Chelicerata</taxon>
        <taxon>Arachnida</taxon>
        <taxon>Araneae</taxon>
        <taxon>Araneomorphae</taxon>
        <taxon>Entelegynae</taxon>
        <taxon>Araneoidea</taxon>
        <taxon>Araneidae</taxon>
        <taxon>Araneus</taxon>
    </lineage>
</organism>
<dbReference type="EMBL" id="BGPR01019418">
    <property type="protein sequence ID" value="GBN81845.1"/>
    <property type="molecule type" value="Genomic_DNA"/>
</dbReference>